<gene>
    <name evidence="5" type="ORF">METZ01_LOCUS341476</name>
</gene>
<reference evidence="5" key="1">
    <citation type="submission" date="2018-05" db="EMBL/GenBank/DDBJ databases">
        <authorList>
            <person name="Lanie J.A."/>
            <person name="Ng W.-L."/>
            <person name="Kazmierczak K.M."/>
            <person name="Andrzejewski T.M."/>
            <person name="Davidsen T.M."/>
            <person name="Wayne K.J."/>
            <person name="Tettelin H."/>
            <person name="Glass J.I."/>
            <person name="Rusch D."/>
            <person name="Podicherti R."/>
            <person name="Tsui H.-C.T."/>
            <person name="Winkler M.E."/>
        </authorList>
    </citation>
    <scope>NUCLEOTIDE SEQUENCE</scope>
</reference>
<dbReference type="AlphaFoldDB" id="A0A382QUU5"/>
<dbReference type="PANTHER" id="PTHR46630">
    <property type="entry name" value="TETRATRICOPEPTIDE REPEAT PROTEIN 29"/>
    <property type="match status" value="1"/>
</dbReference>
<feature type="non-terminal residue" evidence="5">
    <location>
        <position position="328"/>
    </location>
</feature>
<dbReference type="PROSITE" id="PS50005">
    <property type="entry name" value="TPR"/>
    <property type="match status" value="2"/>
</dbReference>
<dbReference type="PANTHER" id="PTHR46630:SF1">
    <property type="entry name" value="TETRATRICOPEPTIDE REPEAT PROTEIN 29"/>
    <property type="match status" value="1"/>
</dbReference>
<sequence>RENKDDAKIAQGLADKAIELDDNLIRAKVFLANTYTEMGDNDKAIEVLGPALEQAQRLGDKQGEAAIFSTLGTTYMNKGNLDLMIGYHEKALEIYQETGNTEKLYHNLYTIGYAHKDKGDLDKGLDYLKRSLVIAENLDNKIAIKNTLYVIGTVYRNKGDIDTAQDFLKRGQALAVTGLTKEETGVFHLRDGIMCYEMCEYENAIEFFNNANKILEEVANIPKHVYSVYFTGLTYNSIGSYDTALDYFERALALNEQLDDRFGIGMCLYGIGYQHHSMGDYDKAIEYLEKSCIILKEVGVGYQYLIQPTTALFLTFKNLGREFDKEEI</sequence>
<dbReference type="Pfam" id="PF13424">
    <property type="entry name" value="TPR_12"/>
    <property type="match status" value="3"/>
</dbReference>
<comment type="subcellular location">
    <subcellularLocation>
        <location evidence="1">Cytoplasm</location>
    </subcellularLocation>
</comment>
<dbReference type="InterPro" id="IPR051476">
    <property type="entry name" value="Bac_ResReg_Asp_Phosphatase"/>
</dbReference>
<evidence type="ECO:0000313" key="5">
    <source>
        <dbReference type="EMBL" id="SVC88622.1"/>
    </source>
</evidence>
<dbReference type="EMBL" id="UINC01116703">
    <property type="protein sequence ID" value="SVC88622.1"/>
    <property type="molecule type" value="Genomic_DNA"/>
</dbReference>
<name>A0A382QUU5_9ZZZZ</name>
<keyword evidence="3" id="KW-0677">Repeat</keyword>
<keyword evidence="4" id="KW-0802">TPR repeat</keyword>
<dbReference type="InterPro" id="IPR019734">
    <property type="entry name" value="TPR_rpt"/>
</dbReference>
<evidence type="ECO:0000256" key="3">
    <source>
        <dbReference type="ARBA" id="ARBA00022737"/>
    </source>
</evidence>
<organism evidence="5">
    <name type="scientific">marine metagenome</name>
    <dbReference type="NCBI Taxonomy" id="408172"/>
    <lineage>
        <taxon>unclassified sequences</taxon>
        <taxon>metagenomes</taxon>
        <taxon>ecological metagenomes</taxon>
    </lineage>
</organism>
<dbReference type="GO" id="GO:0005929">
    <property type="term" value="C:cilium"/>
    <property type="evidence" value="ECO:0007669"/>
    <property type="project" value="TreeGrafter"/>
</dbReference>
<dbReference type="GO" id="GO:0005737">
    <property type="term" value="C:cytoplasm"/>
    <property type="evidence" value="ECO:0007669"/>
    <property type="project" value="UniProtKB-SubCell"/>
</dbReference>
<keyword evidence="2" id="KW-0963">Cytoplasm</keyword>
<evidence type="ECO:0000256" key="1">
    <source>
        <dbReference type="ARBA" id="ARBA00004496"/>
    </source>
</evidence>
<evidence type="ECO:0000256" key="4">
    <source>
        <dbReference type="ARBA" id="ARBA00022803"/>
    </source>
</evidence>
<accession>A0A382QUU5</accession>
<evidence type="ECO:0000256" key="2">
    <source>
        <dbReference type="ARBA" id="ARBA00022490"/>
    </source>
</evidence>
<feature type="non-terminal residue" evidence="5">
    <location>
        <position position="1"/>
    </location>
</feature>
<dbReference type="SMART" id="SM00028">
    <property type="entry name" value="TPR"/>
    <property type="match status" value="7"/>
</dbReference>
<dbReference type="GO" id="GO:0003341">
    <property type="term" value="P:cilium movement"/>
    <property type="evidence" value="ECO:0007669"/>
    <property type="project" value="TreeGrafter"/>
</dbReference>
<dbReference type="InterPro" id="IPR011990">
    <property type="entry name" value="TPR-like_helical_dom_sf"/>
</dbReference>
<protein>
    <submittedName>
        <fullName evidence="5">Uncharacterized protein</fullName>
    </submittedName>
</protein>
<dbReference type="SUPFAM" id="SSF48452">
    <property type="entry name" value="TPR-like"/>
    <property type="match status" value="2"/>
</dbReference>
<proteinExistence type="predicted"/>
<dbReference type="Gene3D" id="1.25.40.10">
    <property type="entry name" value="Tetratricopeptide repeat domain"/>
    <property type="match status" value="2"/>
</dbReference>